<feature type="region of interest" description="Disordered" evidence="1">
    <location>
        <begin position="34"/>
        <end position="65"/>
    </location>
</feature>
<evidence type="ECO:0000256" key="1">
    <source>
        <dbReference type="SAM" id="MobiDB-lite"/>
    </source>
</evidence>
<evidence type="ECO:0000313" key="2">
    <source>
        <dbReference type="EMBL" id="QDY99580.1"/>
    </source>
</evidence>
<dbReference type="KEGG" id="niy:FQ775_03865"/>
<dbReference type="EMBL" id="CP042301">
    <property type="protein sequence ID" value="QDY99580.1"/>
    <property type="molecule type" value="Genomic_DNA"/>
</dbReference>
<protein>
    <submittedName>
        <fullName evidence="2">Uncharacterized protein</fullName>
    </submittedName>
</protein>
<organism evidence="2 3">
    <name type="scientific">Nitratireductor mangrovi</name>
    <dbReference type="NCBI Taxonomy" id="2599600"/>
    <lineage>
        <taxon>Bacteria</taxon>
        <taxon>Pseudomonadati</taxon>
        <taxon>Pseudomonadota</taxon>
        <taxon>Alphaproteobacteria</taxon>
        <taxon>Hyphomicrobiales</taxon>
        <taxon>Phyllobacteriaceae</taxon>
        <taxon>Nitratireductor</taxon>
    </lineage>
</organism>
<evidence type="ECO:0000313" key="3">
    <source>
        <dbReference type="Proteomes" id="UP000321389"/>
    </source>
</evidence>
<accession>A0A5B8KVG2</accession>
<name>A0A5B8KVG2_9HYPH</name>
<dbReference type="Proteomes" id="UP000321389">
    <property type="component" value="Chromosome"/>
</dbReference>
<proteinExistence type="predicted"/>
<keyword evidence="3" id="KW-1185">Reference proteome</keyword>
<dbReference type="RefSeq" id="WP_146298236.1">
    <property type="nucleotide sequence ID" value="NZ_CP042301.2"/>
</dbReference>
<dbReference type="AlphaFoldDB" id="A0A5B8KVG2"/>
<sequence length="65" mass="7452">MTAFIARMKSRSMATRWTPWGAYPLDSGRIDDGSTATLRGRRAWPQRLAKREGPRPMLTRSSEKE</sequence>
<reference evidence="2" key="1">
    <citation type="submission" date="2020-04" db="EMBL/GenBank/DDBJ databases">
        <title>Nitratireductor sp. nov. isolated from mangrove soil.</title>
        <authorList>
            <person name="Ye Y."/>
        </authorList>
    </citation>
    <scope>NUCLEOTIDE SEQUENCE</scope>
    <source>
        <strain evidence="2">SY7</strain>
    </source>
</reference>
<gene>
    <name evidence="2" type="ORF">FQ775_03865</name>
</gene>